<feature type="domain" description="CCHC-type" evidence="10">
    <location>
        <begin position="357"/>
        <end position="373"/>
    </location>
</feature>
<dbReference type="GeneTree" id="ENSGT01120000273167"/>
<dbReference type="Pfam" id="PF19317">
    <property type="entry name" value="Gag_p24_C"/>
    <property type="match status" value="1"/>
</dbReference>
<reference evidence="11" key="3">
    <citation type="submission" date="2025-09" db="UniProtKB">
        <authorList>
            <consortium name="Ensembl"/>
        </authorList>
    </citation>
    <scope>IDENTIFICATION</scope>
</reference>
<evidence type="ECO:0000313" key="11">
    <source>
        <dbReference type="Ensembl" id="ENSMGAP00000029072.1"/>
    </source>
</evidence>
<dbReference type="Pfam" id="PF00098">
    <property type="entry name" value="zf-CCHC"/>
    <property type="match status" value="1"/>
</dbReference>
<dbReference type="GO" id="GO:0003676">
    <property type="term" value="F:nucleic acid binding"/>
    <property type="evidence" value="ECO:0007669"/>
    <property type="project" value="InterPro"/>
</dbReference>
<dbReference type="GO" id="GO:0008270">
    <property type="term" value="F:zinc ion binding"/>
    <property type="evidence" value="ECO:0007669"/>
    <property type="project" value="UniProtKB-KW"/>
</dbReference>
<dbReference type="SUPFAM" id="SSF47353">
    <property type="entry name" value="Retrovirus capsid dimerization domain-like"/>
    <property type="match status" value="1"/>
</dbReference>
<sequence length="375" mass="42096">MPLPPSAPLPALIPLPPSVPPLSLFALLPSSTPPALPAAASLQPAYNLMKDKDRSELEELLNSGPVGPEDKPSIFPPDDNLKGMGKINSSTKYYGALEKCRKEAILQGDADTIQAFPVMYHPNQLPQWESLPYEAVKELRKSVRDYGVQSSFTYNLYVAIGDSYVMTLHDWKILLQMILSPMQFAVFMTGYQEQATNQAMNNFNNLNHIGMEELMGERVQATPQAQAQMDRRCFEQVNTLVLRAICQIPDTTLPNSSFTAIKQETAEPYIKFLDCLQKTLERQVENQTTRDVLFKQLTIENTNADCRKVLQSLKNADPSITDMIKACQDIDIESHKMDLLVDTLAARLNARSAERMKCYNCGEPSHVQRDCKKPK</sequence>
<dbReference type="InterPro" id="IPR001878">
    <property type="entry name" value="Znf_CCHC"/>
</dbReference>
<keyword evidence="6 8" id="KW-0863">Zinc-finger</keyword>
<dbReference type="SUPFAM" id="SSF47943">
    <property type="entry name" value="Retrovirus capsid protein, N-terminal core domain"/>
    <property type="match status" value="1"/>
</dbReference>
<dbReference type="InterPro" id="IPR050195">
    <property type="entry name" value="Primate_lentivir_Gag_pol-like"/>
</dbReference>
<dbReference type="SUPFAM" id="SSF57756">
    <property type="entry name" value="Retrovirus zinc finger-like domains"/>
    <property type="match status" value="1"/>
</dbReference>
<dbReference type="InParanoid" id="A0A803YBC5"/>
<evidence type="ECO:0000256" key="4">
    <source>
        <dbReference type="ARBA" id="ARBA00022637"/>
    </source>
</evidence>
<dbReference type="InterPro" id="IPR008919">
    <property type="entry name" value="Retrov_capsid_N"/>
</dbReference>
<dbReference type="GO" id="GO:0039702">
    <property type="term" value="P:viral budding via host ESCRT complex"/>
    <property type="evidence" value="ECO:0007669"/>
    <property type="project" value="UniProtKB-KW"/>
</dbReference>
<dbReference type="PROSITE" id="PS50158">
    <property type="entry name" value="ZF_CCHC"/>
    <property type="match status" value="1"/>
</dbReference>
<dbReference type="InterPro" id="IPR036875">
    <property type="entry name" value="Znf_CCHC_sf"/>
</dbReference>
<accession>A0A803YBC5</accession>
<evidence type="ECO:0000313" key="12">
    <source>
        <dbReference type="Proteomes" id="UP000001645"/>
    </source>
</evidence>
<keyword evidence="4" id="KW-1188">Viral release from host cell</keyword>
<evidence type="ECO:0000256" key="8">
    <source>
        <dbReference type="PROSITE-ProRule" id="PRU00047"/>
    </source>
</evidence>
<keyword evidence="5" id="KW-0479">Metal-binding</keyword>
<dbReference type="Proteomes" id="UP000001645">
    <property type="component" value="Chromosome 1"/>
</dbReference>
<evidence type="ECO:0000256" key="3">
    <source>
        <dbReference type="ARBA" id="ARBA00022581"/>
    </source>
</evidence>
<feature type="region of interest" description="Disordered" evidence="9">
    <location>
        <begin position="60"/>
        <end position="81"/>
    </location>
</feature>
<keyword evidence="3" id="KW-0945">Host-virus interaction</keyword>
<reference evidence="11 12" key="1">
    <citation type="journal article" date="2010" name="PLoS Biol.">
        <title>Multi-platform next-generation sequencing of the domestic turkey (Meleagris gallopavo): genome assembly and analysis.</title>
        <authorList>
            <person name="Dalloul R.A."/>
            <person name="Long J.A."/>
            <person name="Zimin A.V."/>
            <person name="Aslam L."/>
            <person name="Beal K."/>
            <person name="Blomberg L.A."/>
            <person name="Bouffard P."/>
            <person name="Burt D.W."/>
            <person name="Crasta O."/>
            <person name="Crooijmans R.P."/>
            <person name="Cooper K."/>
            <person name="Coulombe R.A."/>
            <person name="De S."/>
            <person name="Delany M.E."/>
            <person name="Dodgson J.B."/>
            <person name="Dong J.J."/>
            <person name="Evans C."/>
            <person name="Frederickson K.M."/>
            <person name="Flicek P."/>
            <person name="Florea L."/>
            <person name="Folkerts O."/>
            <person name="Groenen M.A."/>
            <person name="Harkins T.T."/>
            <person name="Herrero J."/>
            <person name="Hoffmann S."/>
            <person name="Megens H.J."/>
            <person name="Jiang A."/>
            <person name="de Jong P."/>
            <person name="Kaiser P."/>
            <person name="Kim H."/>
            <person name="Kim K.W."/>
            <person name="Kim S."/>
            <person name="Langenberger D."/>
            <person name="Lee M.K."/>
            <person name="Lee T."/>
            <person name="Mane S."/>
            <person name="Marcais G."/>
            <person name="Marz M."/>
            <person name="McElroy A.P."/>
            <person name="Modise T."/>
            <person name="Nefedov M."/>
            <person name="Notredame C."/>
            <person name="Paton I.R."/>
            <person name="Payne W.S."/>
            <person name="Pertea G."/>
            <person name="Prickett D."/>
            <person name="Puiu D."/>
            <person name="Qioa D."/>
            <person name="Raineri E."/>
            <person name="Ruffier M."/>
            <person name="Salzberg S.L."/>
            <person name="Schatz M.C."/>
            <person name="Scheuring C."/>
            <person name="Schmidt C.J."/>
            <person name="Schroeder S."/>
            <person name="Searle S.M."/>
            <person name="Smith E.J."/>
            <person name="Smith J."/>
            <person name="Sonstegard T.S."/>
            <person name="Stadler P.F."/>
            <person name="Tafer H."/>
            <person name="Tu Z.J."/>
            <person name="Van Tassell C.P."/>
            <person name="Vilella A.J."/>
            <person name="Williams K.P."/>
            <person name="Yorke J.A."/>
            <person name="Zhang L."/>
            <person name="Zhang H.B."/>
            <person name="Zhang X."/>
            <person name="Zhang Y."/>
            <person name="Reed K.M."/>
        </authorList>
    </citation>
    <scope>NUCLEOTIDE SEQUENCE [LARGE SCALE GENOMIC DNA]</scope>
</reference>
<protein>
    <recommendedName>
        <fullName evidence="1">Gag polyprotein</fullName>
    </recommendedName>
</protein>
<dbReference type="Pfam" id="PF00607">
    <property type="entry name" value="Gag_p24"/>
    <property type="match status" value="1"/>
</dbReference>
<keyword evidence="7" id="KW-0862">Zinc</keyword>
<dbReference type="Gene3D" id="1.10.1200.30">
    <property type="match status" value="1"/>
</dbReference>
<reference evidence="11" key="2">
    <citation type="submission" date="2025-08" db="UniProtKB">
        <authorList>
            <consortium name="Ensembl"/>
        </authorList>
    </citation>
    <scope>IDENTIFICATION</scope>
</reference>
<keyword evidence="4" id="KW-1198">Viral budding</keyword>
<evidence type="ECO:0000256" key="6">
    <source>
        <dbReference type="ARBA" id="ARBA00022771"/>
    </source>
</evidence>
<dbReference type="Gene3D" id="4.10.60.10">
    <property type="entry name" value="Zinc finger, CCHC-type"/>
    <property type="match status" value="1"/>
</dbReference>
<keyword evidence="2" id="KW-1187">Viral budding via the host ESCRT complexes</keyword>
<name>A0A803YBC5_MELGA</name>
<dbReference type="AlphaFoldDB" id="A0A803YBC5"/>
<organism evidence="11 12">
    <name type="scientific">Meleagris gallopavo</name>
    <name type="common">Wild turkey</name>
    <dbReference type="NCBI Taxonomy" id="9103"/>
    <lineage>
        <taxon>Eukaryota</taxon>
        <taxon>Metazoa</taxon>
        <taxon>Chordata</taxon>
        <taxon>Craniata</taxon>
        <taxon>Vertebrata</taxon>
        <taxon>Euteleostomi</taxon>
        <taxon>Archelosauria</taxon>
        <taxon>Archosauria</taxon>
        <taxon>Dinosauria</taxon>
        <taxon>Saurischia</taxon>
        <taxon>Theropoda</taxon>
        <taxon>Coelurosauria</taxon>
        <taxon>Aves</taxon>
        <taxon>Neognathae</taxon>
        <taxon>Galloanserae</taxon>
        <taxon>Galliformes</taxon>
        <taxon>Phasianidae</taxon>
        <taxon>Meleagridinae</taxon>
        <taxon>Meleagris</taxon>
    </lineage>
</organism>
<keyword evidence="12" id="KW-1185">Reference proteome</keyword>
<evidence type="ECO:0000256" key="9">
    <source>
        <dbReference type="SAM" id="MobiDB-lite"/>
    </source>
</evidence>
<evidence type="ECO:0000256" key="2">
    <source>
        <dbReference type="ARBA" id="ARBA00022462"/>
    </source>
</evidence>
<dbReference type="SMART" id="SM00343">
    <property type="entry name" value="ZnF_C2HC"/>
    <property type="match status" value="1"/>
</dbReference>
<dbReference type="PANTHER" id="PTHR40389">
    <property type="entry name" value="ENDOGENOUS RETROVIRUS GROUP K MEMBER 24 GAG POLYPROTEIN-RELATED"/>
    <property type="match status" value="1"/>
</dbReference>
<evidence type="ECO:0000256" key="5">
    <source>
        <dbReference type="ARBA" id="ARBA00022723"/>
    </source>
</evidence>
<dbReference type="PANTHER" id="PTHR40389:SF4">
    <property type="match status" value="1"/>
</dbReference>
<evidence type="ECO:0000259" key="10">
    <source>
        <dbReference type="PROSITE" id="PS50158"/>
    </source>
</evidence>
<dbReference type="Gene3D" id="1.10.375.10">
    <property type="entry name" value="Human Immunodeficiency Virus Type 1 Capsid Protein"/>
    <property type="match status" value="1"/>
</dbReference>
<dbReference type="Ensembl" id="ENSMGAT00000027595.1">
    <property type="protein sequence ID" value="ENSMGAP00000029072.1"/>
    <property type="gene ID" value="ENSMGAG00000019455.1"/>
</dbReference>
<dbReference type="InterPro" id="IPR008916">
    <property type="entry name" value="Retrov_capsid_C"/>
</dbReference>
<evidence type="ECO:0000256" key="1">
    <source>
        <dbReference type="ARBA" id="ARBA00019628"/>
    </source>
</evidence>
<proteinExistence type="predicted"/>
<dbReference type="InterPro" id="IPR045345">
    <property type="entry name" value="Gag_p24_C"/>
</dbReference>
<evidence type="ECO:0000256" key="7">
    <source>
        <dbReference type="ARBA" id="ARBA00022833"/>
    </source>
</evidence>